<dbReference type="EMBL" id="JAIWQS010000004">
    <property type="protein sequence ID" value="KAJ8766677.1"/>
    <property type="molecule type" value="Genomic_DNA"/>
</dbReference>
<dbReference type="PANTHER" id="PTHR11864">
    <property type="entry name" value="PRE-MRNA-PROCESSING PROTEIN PRP40"/>
    <property type="match status" value="1"/>
</dbReference>
<dbReference type="InterPro" id="IPR039726">
    <property type="entry name" value="Prp40-like"/>
</dbReference>
<feature type="domain" description="FF" evidence="2">
    <location>
        <begin position="110"/>
        <end position="171"/>
    </location>
</feature>
<dbReference type="SUPFAM" id="SSF81698">
    <property type="entry name" value="FF domain"/>
    <property type="match status" value="1"/>
</dbReference>
<name>A0AAV8TID7_9ROSI</name>
<feature type="coiled-coil region" evidence="1">
    <location>
        <begin position="327"/>
        <end position="354"/>
    </location>
</feature>
<keyword evidence="4" id="KW-1185">Reference proteome</keyword>
<dbReference type="GO" id="GO:0071004">
    <property type="term" value="C:U2-type prespliceosome"/>
    <property type="evidence" value="ECO:0007669"/>
    <property type="project" value="TreeGrafter"/>
</dbReference>
<evidence type="ECO:0000313" key="3">
    <source>
        <dbReference type="EMBL" id="KAJ8766677.1"/>
    </source>
</evidence>
<dbReference type="InterPro" id="IPR002713">
    <property type="entry name" value="FF_domain"/>
</dbReference>
<dbReference type="PROSITE" id="PS51676">
    <property type="entry name" value="FF"/>
    <property type="match status" value="1"/>
</dbReference>
<dbReference type="GO" id="GO:0005685">
    <property type="term" value="C:U1 snRNP"/>
    <property type="evidence" value="ECO:0007669"/>
    <property type="project" value="TreeGrafter"/>
</dbReference>
<keyword evidence="1" id="KW-0175">Coiled coil</keyword>
<dbReference type="Proteomes" id="UP001159364">
    <property type="component" value="Linkage Group LG04"/>
</dbReference>
<gene>
    <name evidence="3" type="ORF">K2173_004501</name>
</gene>
<sequence length="453" mass="54310">MVRFSITVNSRWRKIQDRLEDDERCLRLEKLDRLLAYQVNSQWRKIQDRLEDDERCLRLEKLDRLLAYHEKMRRTERKNHDAFRKMMEEHIAAGALIAQTRWQEYCLKEKEKAAEEHKQHLAEYRKFLESCDFIKVNSQWRKIQDRLEDDERCLRLEKLDRLLAYQEKMRRTERKNHDAFRKMMEEHIAAGALIAQTRWQEYCLKYHDDETQIKDAMNSGKITMLSTWTFEDFRSATSDDIGSPTISDINLKLLCEELVERAKEKEEKEAKKRQRLADEFTKVLQTRKVRKIYFGNVMLNAILSLDYFSNVSTYFVEKAIEEDSLKREGFEEYIAHLQEKAKEKERKREEKKVVDFGEGGPIRCFRWKGFTDETPSDYHCNLGPDGRRRDVDERPELCRGMVEFVATKEYMVREPMEAVYFFLVDVSMNAIQPVQSLQLAIQSTKSLVTFRWV</sequence>
<reference evidence="3 4" key="1">
    <citation type="submission" date="2021-09" db="EMBL/GenBank/DDBJ databases">
        <title>Genomic insights and catalytic innovation underlie evolution of tropane alkaloids biosynthesis.</title>
        <authorList>
            <person name="Wang Y.-J."/>
            <person name="Tian T."/>
            <person name="Huang J.-P."/>
            <person name="Huang S.-X."/>
        </authorList>
    </citation>
    <scope>NUCLEOTIDE SEQUENCE [LARGE SCALE GENOMIC DNA]</scope>
    <source>
        <strain evidence="3">KIB-2018</strain>
        <tissue evidence="3">Leaf</tissue>
    </source>
</reference>
<dbReference type="SUPFAM" id="SSF82919">
    <property type="entry name" value="Zn-finger domain of Sec23/24"/>
    <property type="match status" value="1"/>
</dbReference>
<evidence type="ECO:0000313" key="4">
    <source>
        <dbReference type="Proteomes" id="UP001159364"/>
    </source>
</evidence>
<evidence type="ECO:0000259" key="2">
    <source>
        <dbReference type="PROSITE" id="PS51676"/>
    </source>
</evidence>
<dbReference type="GO" id="GO:0003723">
    <property type="term" value="F:RNA binding"/>
    <property type="evidence" value="ECO:0007669"/>
    <property type="project" value="TreeGrafter"/>
</dbReference>
<comment type="caution">
    <text evidence="3">The sequence shown here is derived from an EMBL/GenBank/DDBJ whole genome shotgun (WGS) entry which is preliminary data.</text>
</comment>
<dbReference type="GO" id="GO:0006888">
    <property type="term" value="P:endoplasmic reticulum to Golgi vesicle-mediated transport"/>
    <property type="evidence" value="ECO:0007669"/>
    <property type="project" value="InterPro"/>
</dbReference>
<dbReference type="Pfam" id="PF25432">
    <property type="entry name" value="FF_PRPF40A"/>
    <property type="match status" value="1"/>
</dbReference>
<evidence type="ECO:0000256" key="1">
    <source>
        <dbReference type="SAM" id="Coils"/>
    </source>
</evidence>
<dbReference type="Gene3D" id="1.10.10.440">
    <property type="entry name" value="FF domain"/>
    <property type="match status" value="1"/>
</dbReference>
<dbReference type="PANTHER" id="PTHR11864:SF0">
    <property type="entry name" value="PRP40 PRE-MRNA PROCESSING FACTOR 40 HOMOLOG A (YEAST)"/>
    <property type="match status" value="1"/>
</dbReference>
<dbReference type="GO" id="GO:0008270">
    <property type="term" value="F:zinc ion binding"/>
    <property type="evidence" value="ECO:0007669"/>
    <property type="project" value="InterPro"/>
</dbReference>
<dbReference type="GO" id="GO:0006886">
    <property type="term" value="P:intracellular protein transport"/>
    <property type="evidence" value="ECO:0007669"/>
    <property type="project" value="InterPro"/>
</dbReference>
<accession>A0AAV8TID7</accession>
<dbReference type="InterPro" id="IPR036174">
    <property type="entry name" value="Znf_Sec23_Sec24_sf"/>
</dbReference>
<dbReference type="GO" id="GO:0045292">
    <property type="term" value="P:mRNA cis splicing, via spliceosome"/>
    <property type="evidence" value="ECO:0007669"/>
    <property type="project" value="InterPro"/>
</dbReference>
<dbReference type="AlphaFoldDB" id="A0AAV8TID7"/>
<protein>
    <recommendedName>
        <fullName evidence="2">FF domain-containing protein</fullName>
    </recommendedName>
</protein>
<dbReference type="InterPro" id="IPR036517">
    <property type="entry name" value="FF_domain_sf"/>
</dbReference>
<organism evidence="3 4">
    <name type="scientific">Erythroxylum novogranatense</name>
    <dbReference type="NCBI Taxonomy" id="1862640"/>
    <lineage>
        <taxon>Eukaryota</taxon>
        <taxon>Viridiplantae</taxon>
        <taxon>Streptophyta</taxon>
        <taxon>Embryophyta</taxon>
        <taxon>Tracheophyta</taxon>
        <taxon>Spermatophyta</taxon>
        <taxon>Magnoliopsida</taxon>
        <taxon>eudicotyledons</taxon>
        <taxon>Gunneridae</taxon>
        <taxon>Pentapetalae</taxon>
        <taxon>rosids</taxon>
        <taxon>fabids</taxon>
        <taxon>Malpighiales</taxon>
        <taxon>Erythroxylaceae</taxon>
        <taxon>Erythroxylum</taxon>
    </lineage>
</organism>
<dbReference type="GO" id="GO:0030127">
    <property type="term" value="C:COPII vesicle coat"/>
    <property type="evidence" value="ECO:0007669"/>
    <property type="project" value="InterPro"/>
</dbReference>
<proteinExistence type="predicted"/>